<sequence>MFTIIPILMVIGFVVVIGGIIMNGARYMKNKNAPRETVYARVVAKRTEVRSHTNTNHHHSADGSMHPSTSRSSRTYYYITLEFDNGQRREFADVKNLYGLLVEGDSGYAAIQGDWLVAFERNGG</sequence>
<dbReference type="Gene3D" id="2.40.50.660">
    <property type="match status" value="1"/>
</dbReference>
<comment type="caution">
    <text evidence="3">The sequence shown here is derived from an EMBL/GenBank/DDBJ whole genome shotgun (WGS) entry which is preliminary data.</text>
</comment>
<dbReference type="EMBL" id="QKRB01000044">
    <property type="protein sequence ID" value="PZD95744.1"/>
    <property type="molecule type" value="Genomic_DNA"/>
</dbReference>
<evidence type="ECO:0000256" key="1">
    <source>
        <dbReference type="SAM" id="MobiDB-lite"/>
    </source>
</evidence>
<organism evidence="3 4">
    <name type="scientific">Paenibacillus sambharensis</name>
    <dbReference type="NCBI Taxonomy" id="1803190"/>
    <lineage>
        <taxon>Bacteria</taxon>
        <taxon>Bacillati</taxon>
        <taxon>Bacillota</taxon>
        <taxon>Bacilli</taxon>
        <taxon>Bacillales</taxon>
        <taxon>Paenibacillaceae</taxon>
        <taxon>Paenibacillus</taxon>
    </lineage>
</organism>
<evidence type="ECO:0000313" key="4">
    <source>
        <dbReference type="Proteomes" id="UP000249522"/>
    </source>
</evidence>
<accession>A0A2W1LMT0</accession>
<keyword evidence="2" id="KW-1133">Transmembrane helix</keyword>
<dbReference type="Proteomes" id="UP000249522">
    <property type="component" value="Unassembled WGS sequence"/>
</dbReference>
<dbReference type="Pfam" id="PF10694">
    <property type="entry name" value="DUF2500"/>
    <property type="match status" value="1"/>
</dbReference>
<keyword evidence="4" id="KW-1185">Reference proteome</keyword>
<keyword evidence="2" id="KW-0812">Transmembrane</keyword>
<dbReference type="InterPro" id="IPR019635">
    <property type="entry name" value="DUF2500"/>
</dbReference>
<gene>
    <name evidence="3" type="ORF">DNH61_13850</name>
</gene>
<dbReference type="AlphaFoldDB" id="A0A2W1LMT0"/>
<feature type="transmembrane region" description="Helical" evidence="2">
    <location>
        <begin position="6"/>
        <end position="25"/>
    </location>
</feature>
<evidence type="ECO:0000313" key="3">
    <source>
        <dbReference type="EMBL" id="PZD95744.1"/>
    </source>
</evidence>
<reference evidence="3 4" key="1">
    <citation type="submission" date="2018-06" db="EMBL/GenBank/DDBJ databases">
        <title>Paenibacillus imtechensis sp. nov.</title>
        <authorList>
            <person name="Pinnaka A.K."/>
            <person name="Singh H."/>
            <person name="Kaur M."/>
        </authorList>
    </citation>
    <scope>NUCLEOTIDE SEQUENCE [LARGE SCALE GENOMIC DNA]</scope>
    <source>
        <strain evidence="3 4">SMB1</strain>
    </source>
</reference>
<protein>
    <submittedName>
        <fullName evidence="3">DUF2500 domain-containing protein</fullName>
    </submittedName>
</protein>
<proteinExistence type="predicted"/>
<keyword evidence="2" id="KW-0472">Membrane</keyword>
<evidence type="ECO:0000256" key="2">
    <source>
        <dbReference type="SAM" id="Phobius"/>
    </source>
</evidence>
<name>A0A2W1LMT0_9BACL</name>
<feature type="region of interest" description="Disordered" evidence="1">
    <location>
        <begin position="49"/>
        <end position="70"/>
    </location>
</feature>
<dbReference type="OrthoDB" id="282886at2"/>